<dbReference type="GeneID" id="67018903"/>
<dbReference type="GO" id="GO:0006511">
    <property type="term" value="P:ubiquitin-dependent protein catabolic process"/>
    <property type="evidence" value="ECO:0007669"/>
    <property type="project" value="TreeGrafter"/>
</dbReference>
<keyword evidence="3" id="KW-0862">Zinc</keyword>
<dbReference type="InterPro" id="IPR049627">
    <property type="entry name" value="SLX8"/>
</dbReference>
<dbReference type="PANTHER" id="PTHR47094:SF1">
    <property type="entry name" value="RING-TYPE E3 UBIQUITIN TRANSFERASE"/>
    <property type="match status" value="1"/>
</dbReference>
<dbReference type="Pfam" id="PF13920">
    <property type="entry name" value="zf-C3HC4_3"/>
    <property type="match status" value="1"/>
</dbReference>
<dbReference type="Gene3D" id="3.30.40.10">
    <property type="entry name" value="Zinc/RING finger domain, C3HC4 (zinc finger)"/>
    <property type="match status" value="1"/>
</dbReference>
<feature type="region of interest" description="Disordered" evidence="5">
    <location>
        <begin position="116"/>
        <end position="172"/>
    </location>
</feature>
<protein>
    <recommendedName>
        <fullName evidence="6">RING-type domain-containing protein</fullName>
    </recommendedName>
</protein>
<dbReference type="OrthoDB" id="6270329at2759"/>
<evidence type="ECO:0000256" key="1">
    <source>
        <dbReference type="ARBA" id="ARBA00022723"/>
    </source>
</evidence>
<evidence type="ECO:0000256" key="3">
    <source>
        <dbReference type="ARBA" id="ARBA00022833"/>
    </source>
</evidence>
<keyword evidence="2 4" id="KW-0863">Zinc-finger</keyword>
<organism evidence="7 8">
    <name type="scientific">Alternaria atra</name>
    <dbReference type="NCBI Taxonomy" id="119953"/>
    <lineage>
        <taxon>Eukaryota</taxon>
        <taxon>Fungi</taxon>
        <taxon>Dikarya</taxon>
        <taxon>Ascomycota</taxon>
        <taxon>Pezizomycotina</taxon>
        <taxon>Dothideomycetes</taxon>
        <taxon>Pleosporomycetidae</taxon>
        <taxon>Pleosporales</taxon>
        <taxon>Pleosporineae</taxon>
        <taxon>Pleosporaceae</taxon>
        <taxon>Alternaria</taxon>
        <taxon>Alternaria sect. Ulocladioides</taxon>
    </lineage>
</organism>
<feature type="compositionally biased region" description="Basic and acidic residues" evidence="5">
    <location>
        <begin position="145"/>
        <end position="166"/>
    </location>
</feature>
<dbReference type="RefSeq" id="XP_043170518.1">
    <property type="nucleotide sequence ID" value="XM_043314583.1"/>
</dbReference>
<reference evidence="7" key="1">
    <citation type="submission" date="2021-05" db="EMBL/GenBank/DDBJ databases">
        <authorList>
            <person name="Stam R."/>
        </authorList>
    </citation>
    <scope>NUCLEOTIDE SEQUENCE</scope>
    <source>
        <strain evidence="7">CS162</strain>
    </source>
</reference>
<proteinExistence type="predicted"/>
<evidence type="ECO:0000256" key="5">
    <source>
        <dbReference type="SAM" id="MobiDB-lite"/>
    </source>
</evidence>
<evidence type="ECO:0000313" key="7">
    <source>
        <dbReference type="EMBL" id="CAG5166642.1"/>
    </source>
</evidence>
<dbReference type="AlphaFoldDB" id="A0A8J2N770"/>
<dbReference type="SUPFAM" id="SSF57850">
    <property type="entry name" value="RING/U-box"/>
    <property type="match status" value="1"/>
</dbReference>
<dbReference type="InterPro" id="IPR001841">
    <property type="entry name" value="Znf_RING"/>
</dbReference>
<dbReference type="InterPro" id="IPR017907">
    <property type="entry name" value="Znf_RING_CS"/>
</dbReference>
<sequence length="295" mass="32720">MSANYSQLDDDDHDITHPHHDHDHDHDSPLDPYSRFDFGHLFGDYSAPVQEEGEQFDDAYRAPPAPYSTGFFDHILNPAGLDHGRYSPFAWRPYSPLTSDMAPTTRARPDRLANGYVDLTSAPDSPPPRRKRESPTPGPSAKRQKKDDGSAAEVEEKKEDDEKVQELDLTEQKTPLQEALQKQQEDAVKVQAKPEETVTTFNSFNCVICMDNPTDLTATACGHLFCHTCLMEALIAGENRTGPHETKRSQCPVCRKTISRNKATDVIPLLLKKGLATQPRKKAVASAAVTASKVA</sequence>
<comment type="caution">
    <text evidence="7">The sequence shown here is derived from an EMBL/GenBank/DDBJ whole genome shotgun (WGS) entry which is preliminary data.</text>
</comment>
<dbReference type="PANTHER" id="PTHR47094">
    <property type="entry name" value="ELFLESS, ISOFORM B"/>
    <property type="match status" value="1"/>
</dbReference>
<evidence type="ECO:0000256" key="2">
    <source>
        <dbReference type="ARBA" id="ARBA00022771"/>
    </source>
</evidence>
<evidence type="ECO:0000313" key="8">
    <source>
        <dbReference type="Proteomes" id="UP000676310"/>
    </source>
</evidence>
<accession>A0A8J2N770</accession>
<dbReference type="GO" id="GO:0016567">
    <property type="term" value="P:protein ubiquitination"/>
    <property type="evidence" value="ECO:0007669"/>
    <property type="project" value="UniProtKB-UniPathway"/>
</dbReference>
<dbReference type="GO" id="GO:0140082">
    <property type="term" value="F:SUMO-ubiquitin ligase activity"/>
    <property type="evidence" value="ECO:0007669"/>
    <property type="project" value="TreeGrafter"/>
</dbReference>
<gene>
    <name evidence="7" type="ORF">ALTATR162_LOCUS6957</name>
</gene>
<feature type="compositionally biased region" description="Basic and acidic residues" evidence="5">
    <location>
        <begin position="14"/>
        <end position="29"/>
    </location>
</feature>
<feature type="region of interest" description="Disordered" evidence="5">
    <location>
        <begin position="1"/>
        <end position="30"/>
    </location>
</feature>
<dbReference type="GO" id="GO:0061630">
    <property type="term" value="F:ubiquitin protein ligase activity"/>
    <property type="evidence" value="ECO:0007669"/>
    <property type="project" value="InterPro"/>
</dbReference>
<evidence type="ECO:0000259" key="6">
    <source>
        <dbReference type="PROSITE" id="PS50089"/>
    </source>
</evidence>
<dbReference type="InterPro" id="IPR013083">
    <property type="entry name" value="Znf_RING/FYVE/PHD"/>
</dbReference>
<dbReference type="PROSITE" id="PS00518">
    <property type="entry name" value="ZF_RING_1"/>
    <property type="match status" value="1"/>
</dbReference>
<dbReference type="EMBL" id="CAJRGZ010000019">
    <property type="protein sequence ID" value="CAG5166642.1"/>
    <property type="molecule type" value="Genomic_DNA"/>
</dbReference>
<name>A0A8J2N770_9PLEO</name>
<dbReference type="GO" id="GO:0032183">
    <property type="term" value="F:SUMO binding"/>
    <property type="evidence" value="ECO:0007669"/>
    <property type="project" value="TreeGrafter"/>
</dbReference>
<dbReference type="GO" id="GO:0008270">
    <property type="term" value="F:zinc ion binding"/>
    <property type="evidence" value="ECO:0007669"/>
    <property type="project" value="UniProtKB-KW"/>
</dbReference>
<evidence type="ECO:0000256" key="4">
    <source>
        <dbReference type="PROSITE-ProRule" id="PRU00175"/>
    </source>
</evidence>
<dbReference type="UniPathway" id="UPA00143"/>
<keyword evidence="1" id="KW-0479">Metal-binding</keyword>
<dbReference type="Proteomes" id="UP000676310">
    <property type="component" value="Unassembled WGS sequence"/>
</dbReference>
<dbReference type="PROSITE" id="PS50089">
    <property type="entry name" value="ZF_RING_2"/>
    <property type="match status" value="1"/>
</dbReference>
<dbReference type="SMART" id="SM00184">
    <property type="entry name" value="RING"/>
    <property type="match status" value="1"/>
</dbReference>
<keyword evidence="8" id="KW-1185">Reference proteome</keyword>
<feature type="domain" description="RING-type" evidence="6">
    <location>
        <begin position="206"/>
        <end position="255"/>
    </location>
</feature>
<dbReference type="GO" id="GO:0033768">
    <property type="term" value="C:SUMO-targeted ubiquitin ligase complex"/>
    <property type="evidence" value="ECO:0007669"/>
    <property type="project" value="TreeGrafter"/>
</dbReference>